<reference evidence="1 2" key="1">
    <citation type="submission" date="2020-11" db="EMBL/GenBank/DDBJ databases">
        <authorList>
            <person name="Wallbank WR R."/>
            <person name="Pardo Diaz C."/>
            <person name="Kozak K."/>
            <person name="Martin S."/>
            <person name="Jiggins C."/>
            <person name="Moest M."/>
            <person name="Warren A I."/>
            <person name="Generalovic N T."/>
            <person name="Byers J.R.P. K."/>
            <person name="Montejo-Kovacevich G."/>
            <person name="Yen C E."/>
        </authorList>
    </citation>
    <scope>NUCLEOTIDE SEQUENCE [LARGE SCALE GENOMIC DNA]</scope>
</reference>
<evidence type="ECO:0000313" key="2">
    <source>
        <dbReference type="Proteomes" id="UP000594454"/>
    </source>
</evidence>
<proteinExistence type="predicted"/>
<dbReference type="AlphaFoldDB" id="A0A7R8V5W3"/>
<keyword evidence="2" id="KW-1185">Reference proteome</keyword>
<sequence length="429" mass="48238">MCSLSINVVVVTVQSGGNETLSNAAIAAKGVSENMPLLKTRYPSLIMYSSHVDKVAISQLLQDQILRIEIAEDQATRAKSKTEQMLEGIMRNPGKYLCHVNKILDDLIDIQKGRAGSRLCLNSTFDTLYPSLRQIRYLRSEFKESMTSALDTLLGCPDSYLQKTCINQYVIDAAEPSTSSIPVTKKVSVLNESSETSTAFILQKSAWGNRNAIAELIDNVKDLTEHILRLVKSQVRAMQSAMDQFVTYVISETINYERDVENIDNMTQEIFKENQLDPVGNICVLSVMVKFQIQLASSAVAGYQCLRPAVQAVIELQKLTNKYTKEMTSEIAASTRKFEECSNTGCKQEYIKEVDIASTKYSEKFQSLEGNILKSLAKARELYLSCRREAISAVTYGQDDSFNYIRSCPEWRSTVFSDKFNCFNSRFNK</sequence>
<dbReference type="Proteomes" id="UP000594454">
    <property type="component" value="Chromosome 6"/>
</dbReference>
<gene>
    <name evidence="1" type="ORF">HERILL_LOCUS15546</name>
</gene>
<organism evidence="1 2">
    <name type="scientific">Hermetia illucens</name>
    <name type="common">Black soldier fly</name>
    <dbReference type="NCBI Taxonomy" id="343691"/>
    <lineage>
        <taxon>Eukaryota</taxon>
        <taxon>Metazoa</taxon>
        <taxon>Ecdysozoa</taxon>
        <taxon>Arthropoda</taxon>
        <taxon>Hexapoda</taxon>
        <taxon>Insecta</taxon>
        <taxon>Pterygota</taxon>
        <taxon>Neoptera</taxon>
        <taxon>Endopterygota</taxon>
        <taxon>Diptera</taxon>
        <taxon>Brachycera</taxon>
        <taxon>Stratiomyomorpha</taxon>
        <taxon>Stratiomyidae</taxon>
        <taxon>Hermetiinae</taxon>
        <taxon>Hermetia</taxon>
    </lineage>
</organism>
<dbReference type="EMBL" id="LR899014">
    <property type="protein sequence ID" value="CAD7093253.1"/>
    <property type="molecule type" value="Genomic_DNA"/>
</dbReference>
<dbReference type="InParanoid" id="A0A7R8V5W3"/>
<accession>A0A7R8V5W3</accession>
<evidence type="ECO:0000313" key="1">
    <source>
        <dbReference type="EMBL" id="CAD7093253.1"/>
    </source>
</evidence>
<name>A0A7R8V5W3_HERIL</name>
<protein>
    <submittedName>
        <fullName evidence="1">Uncharacterized protein</fullName>
    </submittedName>
</protein>